<keyword evidence="8" id="KW-1185">Reference proteome</keyword>
<keyword evidence="2" id="KW-0805">Transcription regulation</keyword>
<evidence type="ECO:0000256" key="1">
    <source>
        <dbReference type="ARBA" id="ARBA00022553"/>
    </source>
</evidence>
<feature type="modified residue" description="4-aspartylphosphate" evidence="5">
    <location>
        <position position="62"/>
    </location>
</feature>
<feature type="domain" description="Response regulatory" evidence="6">
    <location>
        <begin position="11"/>
        <end position="130"/>
    </location>
</feature>
<reference evidence="8" key="1">
    <citation type="journal article" date="2019" name="Int. J. Syst. Evol. Microbiol.">
        <title>The Global Catalogue of Microorganisms (GCM) 10K type strain sequencing project: providing services to taxonomists for standard genome sequencing and annotation.</title>
        <authorList>
            <consortium name="The Broad Institute Genomics Platform"/>
            <consortium name="The Broad Institute Genome Sequencing Center for Infectious Disease"/>
            <person name="Wu L."/>
            <person name="Ma J."/>
        </authorList>
    </citation>
    <scope>NUCLEOTIDE SEQUENCE [LARGE SCALE GENOMIC DNA]</scope>
    <source>
        <strain evidence="8">KCTC 33849</strain>
    </source>
</reference>
<dbReference type="InterPro" id="IPR039420">
    <property type="entry name" value="WalR-like"/>
</dbReference>
<protein>
    <submittedName>
        <fullName evidence="7">Response regulator</fullName>
    </submittedName>
</protein>
<dbReference type="SUPFAM" id="SSF52172">
    <property type="entry name" value="CheY-like"/>
    <property type="match status" value="1"/>
</dbReference>
<dbReference type="Pfam" id="PF00072">
    <property type="entry name" value="Response_reg"/>
    <property type="match status" value="1"/>
</dbReference>
<comment type="caution">
    <text evidence="7">The sequence shown here is derived from an EMBL/GenBank/DDBJ whole genome shotgun (WGS) entry which is preliminary data.</text>
</comment>
<dbReference type="RefSeq" id="WP_379264985.1">
    <property type="nucleotide sequence ID" value="NZ_JBHUMJ010000011.1"/>
</dbReference>
<accession>A0ABW5SV07</accession>
<evidence type="ECO:0000256" key="3">
    <source>
        <dbReference type="ARBA" id="ARBA00023125"/>
    </source>
</evidence>
<dbReference type="Gene3D" id="3.40.50.2300">
    <property type="match status" value="1"/>
</dbReference>
<dbReference type="SUPFAM" id="SSF46894">
    <property type="entry name" value="C-terminal effector domain of the bipartite response regulators"/>
    <property type="match status" value="1"/>
</dbReference>
<sequence length="247" mass="28175">MSELGFMLKINLLICHNDSRYNDLLRNILSKPQTIDIVGYVTDSSDLLYYIRHLKVDILLLDLHITGSCHEGLELMVEARRIAKGIKTIVFSNLESEEMIIDAIVYGGAINYITKDFYKDLPEAITNAAANISSIHHSVAGKILTKVHQFRQNDLYEKISPNQIEILKLLSQGCKRADIATQLHYSEQTINNEIYKITNLLKNNFPYVDWGQLKKRHTKIIISLAKKLGIISFFPLNVITNYLIISV</sequence>
<evidence type="ECO:0000259" key="6">
    <source>
        <dbReference type="PROSITE" id="PS50110"/>
    </source>
</evidence>
<dbReference type="PROSITE" id="PS50110">
    <property type="entry name" value="RESPONSE_REGULATORY"/>
    <property type="match status" value="1"/>
</dbReference>
<dbReference type="InterPro" id="IPR011006">
    <property type="entry name" value="CheY-like_superfamily"/>
</dbReference>
<keyword evidence="3" id="KW-0238">DNA-binding</keyword>
<proteinExistence type="predicted"/>
<evidence type="ECO:0000313" key="7">
    <source>
        <dbReference type="EMBL" id="MFD2703481.1"/>
    </source>
</evidence>
<dbReference type="EMBL" id="JBHUMJ010000011">
    <property type="protein sequence ID" value="MFD2703481.1"/>
    <property type="molecule type" value="Genomic_DNA"/>
</dbReference>
<dbReference type="Proteomes" id="UP001597540">
    <property type="component" value="Unassembled WGS sequence"/>
</dbReference>
<gene>
    <name evidence="7" type="ORF">ACFSVM_23885</name>
</gene>
<keyword evidence="4" id="KW-0804">Transcription</keyword>
<evidence type="ECO:0000256" key="5">
    <source>
        <dbReference type="PROSITE-ProRule" id="PRU00169"/>
    </source>
</evidence>
<name>A0ABW5SV07_9BACL</name>
<evidence type="ECO:0000313" key="8">
    <source>
        <dbReference type="Proteomes" id="UP001597540"/>
    </source>
</evidence>
<keyword evidence="1 5" id="KW-0597">Phosphoprotein</keyword>
<dbReference type="PANTHER" id="PTHR43214">
    <property type="entry name" value="TWO-COMPONENT RESPONSE REGULATOR"/>
    <property type="match status" value="1"/>
</dbReference>
<evidence type="ECO:0000256" key="4">
    <source>
        <dbReference type="ARBA" id="ARBA00023163"/>
    </source>
</evidence>
<organism evidence="7 8">
    <name type="scientific">Paenibacillus shunpengii</name>
    <dbReference type="NCBI Taxonomy" id="2054424"/>
    <lineage>
        <taxon>Bacteria</taxon>
        <taxon>Bacillati</taxon>
        <taxon>Bacillota</taxon>
        <taxon>Bacilli</taxon>
        <taxon>Bacillales</taxon>
        <taxon>Paenibacillaceae</taxon>
        <taxon>Paenibacillus</taxon>
    </lineage>
</organism>
<dbReference type="InterPro" id="IPR016032">
    <property type="entry name" value="Sig_transdc_resp-reg_C-effctor"/>
</dbReference>
<dbReference type="InterPro" id="IPR001789">
    <property type="entry name" value="Sig_transdc_resp-reg_receiver"/>
</dbReference>
<evidence type="ECO:0000256" key="2">
    <source>
        <dbReference type="ARBA" id="ARBA00023015"/>
    </source>
</evidence>
<dbReference type="PANTHER" id="PTHR43214:SF24">
    <property type="entry name" value="TRANSCRIPTIONAL REGULATORY PROTEIN NARL-RELATED"/>
    <property type="match status" value="1"/>
</dbReference>